<comment type="caution">
    <text evidence="2">The sequence shown here is derived from an EMBL/GenBank/DDBJ whole genome shotgun (WGS) entry which is preliminary data.</text>
</comment>
<feature type="region of interest" description="Disordered" evidence="1">
    <location>
        <begin position="46"/>
        <end position="196"/>
    </location>
</feature>
<dbReference type="AlphaFoldDB" id="A0ABD0LQ19"/>
<feature type="region of interest" description="Disordered" evidence="1">
    <location>
        <begin position="1"/>
        <end position="22"/>
    </location>
</feature>
<accession>A0ABD0LQ19</accession>
<evidence type="ECO:0000256" key="1">
    <source>
        <dbReference type="SAM" id="MobiDB-lite"/>
    </source>
</evidence>
<sequence>MIYQLEEVPESALGMTTDNSFQQTPREVGSAVEGAGGETRIVVSETYETDSDQTLWSPVSNDTSETGSPPMLAVFPPDAQSDFPPDDHDDELHLFDAYDDLENYGEGGDIDRIGSFSRTSGSGPGKSRSPSRSSPRRHSPTPYSPMRQHRSYSGSSVTLEVDLADVSLSPRRRSSGSLSPHRRRSHSYESVAPEDYLEVTVSCSSPREGLCQAKTVLSTAFSVDRDPDDVEMSPDDPGCPQQRDTFSPDNETGTTSPQRSNGDSADSAVSKAIPSGLGYGDARSLNPAHCSRDPADPFSQQPFDVALLTDDSSDDDLSSAGSDKENAMDDMMFPPQASDNVCRSVSGEVNIAAKAFLLHGAPRNMTVSKEHFHDLGEAAKHPNTQAQTFGCAVKSAEDSVPVQPASMDTGSTHSFHQPGVAYSDQPTGNNLSHGESKALASKSSDDQNRPERPSDVSHTAATGTPIPSSYQHHTDAKTCSQCSPPCTCGGVRFRSASQPSSPCCSPLPLTFPHSLGAVLVHPSQRNPYNAELPTPAIILTPHTTYDGLPHCYPDFDDDKVRPEASHRGPAVVPTSRAGVRGDGDQGGYGDVGPEHWNTQCSVSSDGQPTQGRSHFRDDPSRQQHSMHHQNMDHSSGDWGWSDNCHSVLPSQNSVFTRRQQTTASLPDKHPPGSVGGTTTSSSTSLEERDSGASWSGSAFDPVHSETGSSGCRPQGTGASLRAALIGKLRQVVERRLSSSEDHADSG</sequence>
<dbReference type="Proteomes" id="UP001519460">
    <property type="component" value="Unassembled WGS sequence"/>
</dbReference>
<feature type="compositionally biased region" description="Basic residues" evidence="1">
    <location>
        <begin position="170"/>
        <end position="185"/>
    </location>
</feature>
<feature type="region of interest" description="Disordered" evidence="1">
    <location>
        <begin position="560"/>
        <end position="637"/>
    </location>
</feature>
<name>A0ABD0LQ19_9CAEN</name>
<gene>
    <name evidence="2" type="ORF">BaRGS_00007647</name>
</gene>
<feature type="compositionally biased region" description="Polar residues" evidence="1">
    <location>
        <begin position="242"/>
        <end position="264"/>
    </location>
</feature>
<feature type="compositionally biased region" description="Polar residues" evidence="1">
    <location>
        <begin position="456"/>
        <end position="474"/>
    </location>
</feature>
<feature type="region of interest" description="Disordered" evidence="1">
    <location>
        <begin position="658"/>
        <end position="718"/>
    </location>
</feature>
<feature type="compositionally biased region" description="Polar residues" evidence="1">
    <location>
        <begin position="406"/>
        <end position="415"/>
    </location>
</feature>
<dbReference type="EMBL" id="JACVVK020000033">
    <property type="protein sequence ID" value="KAK7501162.1"/>
    <property type="molecule type" value="Genomic_DNA"/>
</dbReference>
<protein>
    <submittedName>
        <fullName evidence="2">Uncharacterized protein</fullName>
    </submittedName>
</protein>
<keyword evidence="3" id="KW-1185">Reference proteome</keyword>
<feature type="region of interest" description="Disordered" evidence="1">
    <location>
        <begin position="221"/>
        <end position="339"/>
    </location>
</feature>
<feature type="compositionally biased region" description="Basic and acidic residues" evidence="1">
    <location>
        <begin position="443"/>
        <end position="455"/>
    </location>
</feature>
<feature type="compositionally biased region" description="Polar residues" evidence="1">
    <location>
        <begin position="424"/>
        <end position="433"/>
    </location>
</feature>
<proteinExistence type="predicted"/>
<reference evidence="2 3" key="1">
    <citation type="journal article" date="2023" name="Sci. Data">
        <title>Genome assembly of the Korean intertidal mud-creeper Batillaria attramentaria.</title>
        <authorList>
            <person name="Patra A.K."/>
            <person name="Ho P.T."/>
            <person name="Jun S."/>
            <person name="Lee S.J."/>
            <person name="Kim Y."/>
            <person name="Won Y.J."/>
        </authorList>
    </citation>
    <scope>NUCLEOTIDE SEQUENCE [LARGE SCALE GENOMIC DNA]</scope>
    <source>
        <strain evidence="2">Wonlab-2016</strain>
    </source>
</reference>
<feature type="compositionally biased region" description="Polar residues" evidence="1">
    <location>
        <begin position="52"/>
        <end position="67"/>
    </location>
</feature>
<evidence type="ECO:0000313" key="3">
    <source>
        <dbReference type="Proteomes" id="UP001519460"/>
    </source>
</evidence>
<organism evidence="2 3">
    <name type="scientific">Batillaria attramentaria</name>
    <dbReference type="NCBI Taxonomy" id="370345"/>
    <lineage>
        <taxon>Eukaryota</taxon>
        <taxon>Metazoa</taxon>
        <taxon>Spiralia</taxon>
        <taxon>Lophotrochozoa</taxon>
        <taxon>Mollusca</taxon>
        <taxon>Gastropoda</taxon>
        <taxon>Caenogastropoda</taxon>
        <taxon>Sorbeoconcha</taxon>
        <taxon>Cerithioidea</taxon>
        <taxon>Batillariidae</taxon>
        <taxon>Batillaria</taxon>
    </lineage>
</organism>
<feature type="region of interest" description="Disordered" evidence="1">
    <location>
        <begin position="400"/>
        <end position="474"/>
    </location>
</feature>
<feature type="compositionally biased region" description="Polar residues" evidence="1">
    <location>
        <begin position="596"/>
        <end position="612"/>
    </location>
</feature>
<feature type="compositionally biased region" description="Low complexity" evidence="1">
    <location>
        <begin position="117"/>
        <end position="133"/>
    </location>
</feature>
<evidence type="ECO:0000313" key="2">
    <source>
        <dbReference type="EMBL" id="KAK7501162.1"/>
    </source>
</evidence>